<protein>
    <submittedName>
        <fullName evidence="3">KRE9 domain-containing protein</fullName>
    </submittedName>
</protein>
<dbReference type="Proteomes" id="UP000271162">
    <property type="component" value="Unassembled WGS sequence"/>
</dbReference>
<evidence type="ECO:0000313" key="1">
    <source>
        <dbReference type="EMBL" id="VDL70169.1"/>
    </source>
</evidence>
<dbReference type="AlphaFoldDB" id="A0A0N4XV00"/>
<keyword evidence="2" id="KW-1185">Reference proteome</keyword>
<dbReference type="WBParaSite" id="NBR_0000657901-mRNA-1">
    <property type="protein sequence ID" value="NBR_0000657901-mRNA-1"/>
    <property type="gene ID" value="NBR_0000657901"/>
</dbReference>
<evidence type="ECO:0000313" key="2">
    <source>
        <dbReference type="Proteomes" id="UP000271162"/>
    </source>
</evidence>
<name>A0A0N4XV00_NIPBR</name>
<organism evidence="3">
    <name type="scientific">Nippostrongylus brasiliensis</name>
    <name type="common">Rat hookworm</name>
    <dbReference type="NCBI Taxonomy" id="27835"/>
    <lineage>
        <taxon>Eukaryota</taxon>
        <taxon>Metazoa</taxon>
        <taxon>Ecdysozoa</taxon>
        <taxon>Nematoda</taxon>
        <taxon>Chromadorea</taxon>
        <taxon>Rhabditida</taxon>
        <taxon>Rhabditina</taxon>
        <taxon>Rhabditomorpha</taxon>
        <taxon>Strongyloidea</taxon>
        <taxon>Heligmosomidae</taxon>
        <taxon>Nippostrongylus</taxon>
    </lineage>
</organism>
<gene>
    <name evidence="1" type="ORF">NBR_LOCUS6580</name>
</gene>
<dbReference type="EMBL" id="UYSL01019811">
    <property type="protein sequence ID" value="VDL70169.1"/>
    <property type="molecule type" value="Genomic_DNA"/>
</dbReference>
<proteinExistence type="predicted"/>
<sequence length="209" mass="23533">MAVCLARRRVSVCRYLSKSIFFANLVVLVLTKPQVRVGIVPIFDGRSTQEPITFTFTAAPPTTAGPTAAYPVKYQNELPTLIPAGYQTVLTDPNSSKKNIFVNQWQQSPYQAVTNAPTKPRTTPIYNQAQYYKAIQDGLISFQSAETVTTESPYKAMWAQIADSWQQVSIPYFFGLMNLEIFEVYLVLLTRRTTANSTRDAEVFRSPEK</sequence>
<reference evidence="3" key="1">
    <citation type="submission" date="2017-02" db="UniProtKB">
        <authorList>
            <consortium name="WormBaseParasite"/>
        </authorList>
    </citation>
    <scope>IDENTIFICATION</scope>
</reference>
<reference evidence="1 2" key="2">
    <citation type="submission" date="2018-11" db="EMBL/GenBank/DDBJ databases">
        <authorList>
            <consortium name="Pathogen Informatics"/>
        </authorList>
    </citation>
    <scope>NUCLEOTIDE SEQUENCE [LARGE SCALE GENOMIC DNA]</scope>
</reference>
<accession>A0A0N4XV00</accession>
<evidence type="ECO:0000313" key="3">
    <source>
        <dbReference type="WBParaSite" id="NBR_0000657901-mRNA-1"/>
    </source>
</evidence>